<evidence type="ECO:0000256" key="2">
    <source>
        <dbReference type="SAM" id="Phobius"/>
    </source>
</evidence>
<evidence type="ECO:0000313" key="3">
    <source>
        <dbReference type="EMBL" id="MFC7184868.1"/>
    </source>
</evidence>
<reference evidence="4" key="1">
    <citation type="journal article" date="2019" name="Int. J. Syst. Evol. Microbiol.">
        <title>The Global Catalogue of Microorganisms (GCM) 10K type strain sequencing project: providing services to taxonomists for standard genome sequencing and annotation.</title>
        <authorList>
            <consortium name="The Broad Institute Genomics Platform"/>
            <consortium name="The Broad Institute Genome Sequencing Center for Infectious Disease"/>
            <person name="Wu L."/>
            <person name="Ma J."/>
        </authorList>
    </citation>
    <scope>NUCLEOTIDE SEQUENCE [LARGE SCALE GENOMIC DNA]</scope>
    <source>
        <strain evidence="4">CGMCC 1.12859</strain>
    </source>
</reference>
<keyword evidence="2" id="KW-1133">Transmembrane helix</keyword>
<name>A0ABW2GBR2_9ACTN</name>
<accession>A0ABW2GBR2</accession>
<evidence type="ECO:0000256" key="1">
    <source>
        <dbReference type="SAM" id="MobiDB-lite"/>
    </source>
</evidence>
<dbReference type="NCBIfam" id="TIGR01167">
    <property type="entry name" value="LPXTG_anchor"/>
    <property type="match status" value="1"/>
</dbReference>
<feature type="transmembrane region" description="Helical" evidence="2">
    <location>
        <begin position="20"/>
        <end position="40"/>
    </location>
</feature>
<organism evidence="3 4">
    <name type="scientific">Kitasatospora paranensis</name>
    <dbReference type="NCBI Taxonomy" id="258053"/>
    <lineage>
        <taxon>Bacteria</taxon>
        <taxon>Bacillati</taxon>
        <taxon>Actinomycetota</taxon>
        <taxon>Actinomycetes</taxon>
        <taxon>Kitasatosporales</taxon>
        <taxon>Streptomycetaceae</taxon>
        <taxon>Kitasatospora</taxon>
    </lineage>
</organism>
<keyword evidence="2" id="KW-0812">Transmembrane</keyword>
<gene>
    <name evidence="3" type="ORF">ACFQMG_35515</name>
</gene>
<dbReference type="RefSeq" id="WP_345703950.1">
    <property type="nucleotide sequence ID" value="NZ_BAABKV010000001.1"/>
</dbReference>
<sequence>MALTDLAQQIPLATGGTGAHLWLIAVGAVLVLGLLLAFVLGQRRKDREPPPADLGDAGSGPRRHARPR</sequence>
<keyword evidence="4" id="KW-1185">Reference proteome</keyword>
<keyword evidence="2" id="KW-0472">Membrane</keyword>
<dbReference type="Proteomes" id="UP001596435">
    <property type="component" value="Unassembled WGS sequence"/>
</dbReference>
<comment type="caution">
    <text evidence="3">The sequence shown here is derived from an EMBL/GenBank/DDBJ whole genome shotgun (WGS) entry which is preliminary data.</text>
</comment>
<protein>
    <submittedName>
        <fullName evidence="3">LPXTG cell wall anchor domain-containing protein</fullName>
    </submittedName>
</protein>
<dbReference type="EMBL" id="JBHTAJ010000124">
    <property type="protein sequence ID" value="MFC7184868.1"/>
    <property type="molecule type" value="Genomic_DNA"/>
</dbReference>
<proteinExistence type="predicted"/>
<feature type="region of interest" description="Disordered" evidence="1">
    <location>
        <begin position="45"/>
        <end position="68"/>
    </location>
</feature>
<evidence type="ECO:0000313" key="4">
    <source>
        <dbReference type="Proteomes" id="UP001596435"/>
    </source>
</evidence>